<keyword evidence="3" id="KW-1185">Reference proteome</keyword>
<proteinExistence type="predicted"/>
<keyword evidence="2" id="KW-0675">Receptor</keyword>
<evidence type="ECO:0000313" key="3">
    <source>
        <dbReference type="Proteomes" id="UP001054801"/>
    </source>
</evidence>
<reference evidence="2" key="1">
    <citation type="journal article" date="2022" name="Microorganisms">
        <title>Two New Species of Filamentous Sulfur Bacteria of the Genus Thiothrix, Thiothrix winogradskyi sp. nov. and 'Candidatus Thiothrix sulfatifontis' sp. nov.</title>
        <authorList>
            <person name="Ravin N.V."/>
            <person name="Rossetti S."/>
            <person name="Beletsky A.V."/>
            <person name="Kadnikov V.V."/>
            <person name="Rudenko T.S."/>
            <person name="Smolyakov D.D."/>
            <person name="Moskvitina M.I."/>
            <person name="Gureeva M.V."/>
            <person name="Mardanov A.V."/>
            <person name="Grabovich M.Y."/>
        </authorList>
    </citation>
    <scope>NUCLEOTIDE SEQUENCE</scope>
    <source>
        <strain evidence="2">CT3</strain>
    </source>
</reference>
<accession>A0ABY3SX45</accession>
<dbReference type="Gene3D" id="3.40.50.10140">
    <property type="entry name" value="Toll/interleukin-1 receptor homology (TIR) domain"/>
    <property type="match status" value="1"/>
</dbReference>
<organism evidence="2 3">
    <name type="scientific">Thiothrix winogradskyi</name>
    <dbReference type="NCBI Taxonomy" id="96472"/>
    <lineage>
        <taxon>Bacteria</taxon>
        <taxon>Pseudomonadati</taxon>
        <taxon>Pseudomonadota</taxon>
        <taxon>Gammaproteobacteria</taxon>
        <taxon>Thiotrichales</taxon>
        <taxon>Thiotrichaceae</taxon>
        <taxon>Thiothrix</taxon>
    </lineage>
</organism>
<dbReference type="Pfam" id="PF13676">
    <property type="entry name" value="TIR_2"/>
    <property type="match status" value="1"/>
</dbReference>
<evidence type="ECO:0000313" key="2">
    <source>
        <dbReference type="EMBL" id="UJS23733.1"/>
    </source>
</evidence>
<gene>
    <name evidence="2" type="ORF">L2Y54_17595</name>
</gene>
<evidence type="ECO:0000259" key="1">
    <source>
        <dbReference type="Pfam" id="PF13676"/>
    </source>
</evidence>
<dbReference type="InterPro" id="IPR035897">
    <property type="entry name" value="Toll_tir_struct_dom_sf"/>
</dbReference>
<dbReference type="RefSeq" id="WP_236497935.1">
    <property type="nucleotide sequence ID" value="NZ_CP091244.1"/>
</dbReference>
<dbReference type="InterPro" id="IPR000157">
    <property type="entry name" value="TIR_dom"/>
</dbReference>
<sequence>MTKPRYIFLSHNSTDKPELLRFADALVKRPLAQAHNLQVWLDKTNLEHGVQYTNQFAKYINHADTCAFLLFMPREPIRAYVEYEIGIALDRHLGDKNDDKRFPILPVYPGARSGRIELPEAIRTFNYREYVYDDVEQMDAIITDALGNLSPVGASSAGDSADFIEMGKESPARQAPTGEQREGYDVWLSWVLTRKGNELQAEDDGRNLRTLSCAELPGIDATPEQLLPLAIWLLGEQAIDGIKGRVRILTDAPELAMLPWHRLPHPQTGKPLLDSGWVVETGAGRSRLPGFSTLAPHTPLLVIPANQQGIVVDKHCSLVENYLEAYLDIQGLIPRIKTPQSLRRELRLHQPDLLYIYARFEGEQLQLDSGSDGEASLSLQTLGEWIADAGIQPVVIINVIGQGKGLEHYPHLLVQESRLVWIQCTFSRKDSNWADLEKNLSEVMERTANNGDLSGLIAQQALHPRQRMQSFVWMNGKTPQLQVAGSQQKRARQFRAALLKVMLGRVALKDQMAGSIQRHSSQHIPLTTYAVTGDAKACPHDVPEQIRQRLQYDDPKNSLTVVQYYFHITIAADEDALDVLEVAISEGILHGSEYPEVIFNRELKRRGLSHQECCIALNWLFRVEEGQEAAVSGWLDTWGTSMREYLTQVKLEKAILINAFCLEVHDERHAQSVQTSVNKELRNLRTFTACPMVPIILKDALSKLEADEINDFLESNQRYWYNELKLPAHKIDPWVFAEWVAEQTGGLFETTVNLIWKQYQRDYQEYLKP</sequence>
<dbReference type="Proteomes" id="UP001054801">
    <property type="component" value="Chromosome"/>
</dbReference>
<dbReference type="EMBL" id="CP091244">
    <property type="protein sequence ID" value="UJS23733.1"/>
    <property type="molecule type" value="Genomic_DNA"/>
</dbReference>
<protein>
    <submittedName>
        <fullName evidence="2">Toll/interleukin-1 receptor domain-containing protein</fullName>
    </submittedName>
</protein>
<name>A0ABY3SX45_9GAMM</name>
<feature type="domain" description="TIR" evidence="1">
    <location>
        <begin position="7"/>
        <end position="131"/>
    </location>
</feature>